<sequence length="196" mass="22267">MTISTHRRMTLQEYLNYDDGTDTRYELVNGVLVKMGAESALNISIAFFLAMTFAQLGIPPYRIGNKHLIEVSSSAVTAREPDLTVHSEASYEAVISEKQSLLRYDKPVPLLVVEVVSPGEPGEPNYDRDYVEKRREYAQRGIPEYWLIDPLRQLVLVLTLEGDSYREQRFTEQEAISSPTFPQLNLTAERVLNAGR</sequence>
<keyword evidence="3" id="KW-0255">Endonuclease</keyword>
<evidence type="ECO:0000313" key="4">
    <source>
        <dbReference type="Proteomes" id="UP000621799"/>
    </source>
</evidence>
<keyword evidence="4" id="KW-1185">Reference proteome</keyword>
<dbReference type="InterPro" id="IPR012296">
    <property type="entry name" value="Nuclease_put_TT1808"/>
</dbReference>
<accession>A0A928VYC1</accession>
<gene>
    <name evidence="3" type="ORF">IQ235_16875</name>
</gene>
<keyword evidence="1" id="KW-0472">Membrane</keyword>
<feature type="domain" description="Putative restriction endonuclease" evidence="2">
    <location>
        <begin position="11"/>
        <end position="188"/>
    </location>
</feature>
<protein>
    <submittedName>
        <fullName evidence="3">Uma2 family endonuclease</fullName>
    </submittedName>
</protein>
<evidence type="ECO:0000259" key="2">
    <source>
        <dbReference type="Pfam" id="PF05685"/>
    </source>
</evidence>
<dbReference type="SUPFAM" id="SSF52980">
    <property type="entry name" value="Restriction endonuclease-like"/>
    <property type="match status" value="1"/>
</dbReference>
<keyword evidence="1" id="KW-0812">Transmembrane</keyword>
<dbReference type="Proteomes" id="UP000621799">
    <property type="component" value="Unassembled WGS sequence"/>
</dbReference>
<keyword evidence="1" id="KW-1133">Transmembrane helix</keyword>
<dbReference type="GO" id="GO:0004519">
    <property type="term" value="F:endonuclease activity"/>
    <property type="evidence" value="ECO:0007669"/>
    <property type="project" value="UniProtKB-KW"/>
</dbReference>
<dbReference type="CDD" id="cd06260">
    <property type="entry name" value="DUF820-like"/>
    <property type="match status" value="1"/>
</dbReference>
<dbReference type="AlphaFoldDB" id="A0A928VYC1"/>
<feature type="transmembrane region" description="Helical" evidence="1">
    <location>
        <begin position="39"/>
        <end position="58"/>
    </location>
</feature>
<keyword evidence="3" id="KW-0378">Hydrolase</keyword>
<dbReference type="Pfam" id="PF05685">
    <property type="entry name" value="Uma2"/>
    <property type="match status" value="1"/>
</dbReference>
<reference evidence="3" key="1">
    <citation type="submission" date="2020-10" db="EMBL/GenBank/DDBJ databases">
        <authorList>
            <person name="Castelo-Branco R."/>
            <person name="Eusebio N."/>
            <person name="Adriana R."/>
            <person name="Vieira A."/>
            <person name="Brugerolle De Fraissinette N."/>
            <person name="Rezende De Castro R."/>
            <person name="Schneider M.P."/>
            <person name="Vasconcelos V."/>
            <person name="Leao P.N."/>
        </authorList>
    </citation>
    <scope>NUCLEOTIDE SEQUENCE</scope>
    <source>
        <strain evidence="3">LEGE 11467</strain>
    </source>
</reference>
<dbReference type="InterPro" id="IPR011335">
    <property type="entry name" value="Restrct_endonuc-II-like"/>
</dbReference>
<dbReference type="Gene3D" id="3.90.1570.10">
    <property type="entry name" value="tt1808, chain A"/>
    <property type="match status" value="1"/>
</dbReference>
<evidence type="ECO:0000256" key="1">
    <source>
        <dbReference type="SAM" id="Phobius"/>
    </source>
</evidence>
<keyword evidence="3" id="KW-0540">Nuclease</keyword>
<dbReference type="EMBL" id="JADEXN010000359">
    <property type="protein sequence ID" value="MBE9042447.1"/>
    <property type="molecule type" value="Genomic_DNA"/>
</dbReference>
<evidence type="ECO:0000313" key="3">
    <source>
        <dbReference type="EMBL" id="MBE9042447.1"/>
    </source>
</evidence>
<dbReference type="InterPro" id="IPR008538">
    <property type="entry name" value="Uma2"/>
</dbReference>
<dbReference type="RefSeq" id="WP_264322609.1">
    <property type="nucleotide sequence ID" value="NZ_JADEXN010000359.1"/>
</dbReference>
<organism evidence="3 4">
    <name type="scientific">Zarconia navalis LEGE 11467</name>
    <dbReference type="NCBI Taxonomy" id="1828826"/>
    <lineage>
        <taxon>Bacteria</taxon>
        <taxon>Bacillati</taxon>
        <taxon>Cyanobacteriota</taxon>
        <taxon>Cyanophyceae</taxon>
        <taxon>Oscillatoriophycideae</taxon>
        <taxon>Oscillatoriales</taxon>
        <taxon>Oscillatoriales incertae sedis</taxon>
        <taxon>Zarconia</taxon>
        <taxon>Zarconia navalis</taxon>
    </lineage>
</organism>
<name>A0A928VYC1_9CYAN</name>
<proteinExistence type="predicted"/>
<dbReference type="PANTHER" id="PTHR34107">
    <property type="entry name" value="SLL0198 PROTEIN-RELATED"/>
    <property type="match status" value="1"/>
</dbReference>
<dbReference type="PANTHER" id="PTHR34107:SF2">
    <property type="entry name" value="SLL0888 PROTEIN"/>
    <property type="match status" value="1"/>
</dbReference>
<comment type="caution">
    <text evidence="3">The sequence shown here is derived from an EMBL/GenBank/DDBJ whole genome shotgun (WGS) entry which is preliminary data.</text>
</comment>